<dbReference type="Pfam" id="PF11887">
    <property type="entry name" value="Mce4_CUP1"/>
    <property type="match status" value="1"/>
</dbReference>
<evidence type="ECO:0000259" key="2">
    <source>
        <dbReference type="Pfam" id="PF11887"/>
    </source>
</evidence>
<dbReference type="InterPro" id="IPR003399">
    <property type="entry name" value="Mce/MlaD"/>
</dbReference>
<dbReference type="PROSITE" id="PS51257">
    <property type="entry name" value="PROKAR_LIPOPROTEIN"/>
    <property type="match status" value="1"/>
</dbReference>
<reference evidence="3" key="1">
    <citation type="submission" date="2020-12" db="EMBL/GenBank/DDBJ databases">
        <title>Antrihabitans popcorni sp. nov. and Antrihabitans auranticaus sp. nov., isolated from a larva cave.</title>
        <authorList>
            <person name="Lee S.D."/>
            <person name="Kim I.S."/>
        </authorList>
    </citation>
    <scope>NUCLEOTIDE SEQUENCE</scope>
    <source>
        <strain evidence="3">YC3-6</strain>
    </source>
</reference>
<proteinExistence type="predicted"/>
<dbReference type="InterPro" id="IPR005693">
    <property type="entry name" value="Mce"/>
</dbReference>
<feature type="domain" description="Mce/MlaD" evidence="1">
    <location>
        <begin position="47"/>
        <end position="119"/>
    </location>
</feature>
<dbReference type="InterPro" id="IPR024516">
    <property type="entry name" value="Mce_C"/>
</dbReference>
<dbReference type="PANTHER" id="PTHR33371:SF15">
    <property type="entry name" value="LIPOPROTEIN LPRN"/>
    <property type="match status" value="1"/>
</dbReference>
<dbReference type="EMBL" id="JAEMNV010000012">
    <property type="protein sequence ID" value="MBJ8342627.1"/>
    <property type="molecule type" value="Genomic_DNA"/>
</dbReference>
<dbReference type="GO" id="GO:0005576">
    <property type="term" value="C:extracellular region"/>
    <property type="evidence" value="ECO:0007669"/>
    <property type="project" value="TreeGrafter"/>
</dbReference>
<keyword evidence="4" id="KW-1185">Reference proteome</keyword>
<dbReference type="NCBIfam" id="TIGR00996">
    <property type="entry name" value="Mtu_fam_mce"/>
    <property type="match status" value="1"/>
</dbReference>
<dbReference type="Pfam" id="PF02470">
    <property type="entry name" value="MlaD"/>
    <property type="match status" value="1"/>
</dbReference>
<evidence type="ECO:0000259" key="1">
    <source>
        <dbReference type="Pfam" id="PF02470"/>
    </source>
</evidence>
<protein>
    <submittedName>
        <fullName evidence="3">MCE family protein</fullName>
    </submittedName>
</protein>
<organism evidence="3 4">
    <name type="scientific">Antrihabitans stalagmiti</name>
    <dbReference type="NCBI Taxonomy" id="2799499"/>
    <lineage>
        <taxon>Bacteria</taxon>
        <taxon>Bacillati</taxon>
        <taxon>Actinomycetota</taxon>
        <taxon>Actinomycetes</taxon>
        <taxon>Mycobacteriales</taxon>
        <taxon>Nocardiaceae</taxon>
        <taxon>Antrihabitans</taxon>
    </lineage>
</organism>
<sequence>MTIVRKRNQKRTVVTAFAVVGMLTTAGCGLTVEKLPLPKPGVGGESYMLNAQFTNALNLPDQAKVKVGGSDVGVVTDITTSNFVANIEMKIRDDVKLPEGTRAELRQATPLGDVFVALQMAPDTGGKTLGNGDSIKLEQTSTGASVEELLLSVSLLLNGGAINKISSIVNELDSAVGGKGPVLSHLIVEMTNVVGSLNANTDRVDSVLREFDETLATLNQRKAELGDVAAALPAMISTLAENNQAIGDLLQKVSVTTAALGDFSNTTGTQMRDLLDSTDKLMNGLAETRDTLGPAMDALHSITPKVAATAQGSTLAVAATVQYLSIAALWGDPTGSRLPDGSDLNALAGSFIEVLQKVYQRLNGGTR</sequence>
<dbReference type="Proteomes" id="UP000655868">
    <property type="component" value="Unassembled WGS sequence"/>
</dbReference>
<evidence type="ECO:0000313" key="3">
    <source>
        <dbReference type="EMBL" id="MBJ8342627.1"/>
    </source>
</evidence>
<dbReference type="AlphaFoldDB" id="A0A934NWN5"/>
<dbReference type="InterPro" id="IPR052336">
    <property type="entry name" value="MlaD_Phospholipid_Transporter"/>
</dbReference>
<dbReference type="PANTHER" id="PTHR33371">
    <property type="entry name" value="INTERMEMBRANE PHOSPHOLIPID TRANSPORT SYSTEM BINDING PROTEIN MLAD-RELATED"/>
    <property type="match status" value="1"/>
</dbReference>
<dbReference type="RefSeq" id="WP_199708290.1">
    <property type="nucleotide sequence ID" value="NZ_JAEMNV010000012.1"/>
</dbReference>
<gene>
    <name evidence="3" type="ORF">JGU71_27430</name>
</gene>
<accession>A0A934NWN5</accession>
<evidence type="ECO:0000313" key="4">
    <source>
        <dbReference type="Proteomes" id="UP000655868"/>
    </source>
</evidence>
<feature type="domain" description="Mammalian cell entry C-terminal" evidence="2">
    <location>
        <begin position="127"/>
        <end position="313"/>
    </location>
</feature>
<comment type="caution">
    <text evidence="3">The sequence shown here is derived from an EMBL/GenBank/DDBJ whole genome shotgun (WGS) entry which is preliminary data.</text>
</comment>
<name>A0A934NWN5_9NOCA</name>